<accession>A0ABU8LVH8</accession>
<name>A0ABU8LVH8_9MICO</name>
<comment type="caution">
    <text evidence="1">The sequence shown here is derived from an EMBL/GenBank/DDBJ whole genome shotgun (WGS) entry which is preliminary data.</text>
</comment>
<reference evidence="1 2" key="1">
    <citation type="submission" date="2024-02" db="EMBL/GenBank/DDBJ databases">
        <authorList>
            <person name="Saticioglu I.B."/>
        </authorList>
    </citation>
    <scope>NUCLEOTIDE SEQUENCE [LARGE SCALE GENOMIC DNA]</scope>
    <source>
        <strain evidence="1 2">Mu-86</strain>
    </source>
</reference>
<evidence type="ECO:0000313" key="2">
    <source>
        <dbReference type="Proteomes" id="UP001368654"/>
    </source>
</evidence>
<dbReference type="EMBL" id="JBBDGL010000002">
    <property type="protein sequence ID" value="MEJ1155874.1"/>
    <property type="molecule type" value="Genomic_DNA"/>
</dbReference>
<evidence type="ECO:0000313" key="1">
    <source>
        <dbReference type="EMBL" id="MEJ1155874.1"/>
    </source>
</evidence>
<dbReference type="RefSeq" id="WP_337338284.1">
    <property type="nucleotide sequence ID" value="NZ_JBBDGL010000002.1"/>
</dbReference>
<protein>
    <submittedName>
        <fullName evidence="1">Uncharacterized protein</fullName>
    </submittedName>
</protein>
<proteinExistence type="predicted"/>
<gene>
    <name evidence="1" type="ORF">WDU96_09745</name>
</gene>
<keyword evidence="2" id="KW-1185">Reference proteome</keyword>
<dbReference type="Proteomes" id="UP001368654">
    <property type="component" value="Unassembled WGS sequence"/>
</dbReference>
<sequence>MTSDRATRRIELTMHKPWFALYGGIRPTLIIEGRGQPVQWGVGTWQLAADESVTLGVFLFNRMWRFGEAQFTLAPEDPAKLIYEAPIWPFTRGRMRLG</sequence>
<organism evidence="1 2">
    <name type="scientific">Microbacterium marmarense</name>
    <dbReference type="NCBI Taxonomy" id="3122051"/>
    <lineage>
        <taxon>Bacteria</taxon>
        <taxon>Bacillati</taxon>
        <taxon>Actinomycetota</taxon>
        <taxon>Actinomycetes</taxon>
        <taxon>Micrococcales</taxon>
        <taxon>Microbacteriaceae</taxon>
        <taxon>Microbacterium</taxon>
    </lineage>
</organism>